<evidence type="ECO:0000313" key="1">
    <source>
        <dbReference type="EMBL" id="MPC92102.1"/>
    </source>
</evidence>
<organism evidence="1 2">
    <name type="scientific">Portunus trituberculatus</name>
    <name type="common">Swimming crab</name>
    <name type="synonym">Neptunus trituberculatus</name>
    <dbReference type="NCBI Taxonomy" id="210409"/>
    <lineage>
        <taxon>Eukaryota</taxon>
        <taxon>Metazoa</taxon>
        <taxon>Ecdysozoa</taxon>
        <taxon>Arthropoda</taxon>
        <taxon>Crustacea</taxon>
        <taxon>Multicrustacea</taxon>
        <taxon>Malacostraca</taxon>
        <taxon>Eumalacostraca</taxon>
        <taxon>Eucarida</taxon>
        <taxon>Decapoda</taxon>
        <taxon>Pleocyemata</taxon>
        <taxon>Brachyura</taxon>
        <taxon>Eubrachyura</taxon>
        <taxon>Portunoidea</taxon>
        <taxon>Portunidae</taxon>
        <taxon>Portuninae</taxon>
        <taxon>Portunus</taxon>
    </lineage>
</organism>
<gene>
    <name evidence="1" type="ORF">E2C01_087174</name>
</gene>
<proteinExistence type="predicted"/>
<dbReference type="Proteomes" id="UP000324222">
    <property type="component" value="Unassembled WGS sequence"/>
</dbReference>
<comment type="caution">
    <text evidence="1">The sequence shown here is derived from an EMBL/GenBank/DDBJ whole genome shotgun (WGS) entry which is preliminary data.</text>
</comment>
<sequence length="33" mass="3492">MTTVKLEAAKEKKDLLPVPCLGPQDGTDSHTPA</sequence>
<evidence type="ECO:0000313" key="2">
    <source>
        <dbReference type="Proteomes" id="UP000324222"/>
    </source>
</evidence>
<dbReference type="AlphaFoldDB" id="A0A5B7J7F0"/>
<name>A0A5B7J7F0_PORTR</name>
<dbReference type="EMBL" id="VSRR010090119">
    <property type="protein sequence ID" value="MPC92102.1"/>
    <property type="molecule type" value="Genomic_DNA"/>
</dbReference>
<protein>
    <submittedName>
        <fullName evidence="1">Uncharacterized protein</fullName>
    </submittedName>
</protein>
<keyword evidence="2" id="KW-1185">Reference proteome</keyword>
<accession>A0A5B7J7F0</accession>
<reference evidence="1 2" key="1">
    <citation type="submission" date="2019-05" db="EMBL/GenBank/DDBJ databases">
        <title>Another draft genome of Portunus trituberculatus and its Hox gene families provides insights of decapod evolution.</title>
        <authorList>
            <person name="Jeong J.-H."/>
            <person name="Song I."/>
            <person name="Kim S."/>
            <person name="Choi T."/>
            <person name="Kim D."/>
            <person name="Ryu S."/>
            <person name="Kim W."/>
        </authorList>
    </citation>
    <scope>NUCLEOTIDE SEQUENCE [LARGE SCALE GENOMIC DNA]</scope>
    <source>
        <tissue evidence="1">Muscle</tissue>
    </source>
</reference>